<dbReference type="AlphaFoldDB" id="A0A380FLI0"/>
<dbReference type="EMBL" id="UHDK01000001">
    <property type="protein sequence ID" value="SUM35057.1"/>
    <property type="molecule type" value="Genomic_DNA"/>
</dbReference>
<dbReference type="Proteomes" id="UP000255277">
    <property type="component" value="Unassembled WGS sequence"/>
</dbReference>
<keyword evidence="1" id="KW-0032">Aminotransferase</keyword>
<evidence type="ECO:0000313" key="2">
    <source>
        <dbReference type="Proteomes" id="UP000255277"/>
    </source>
</evidence>
<keyword evidence="1" id="KW-0808">Transferase</keyword>
<dbReference type="InterPro" id="IPR015421">
    <property type="entry name" value="PyrdxlP-dep_Trfase_major"/>
</dbReference>
<dbReference type="EC" id="2.6.1.17" evidence="1"/>
<name>A0A380FLI0_STAGA</name>
<dbReference type="InterPro" id="IPR015424">
    <property type="entry name" value="PyrdxlP-dep_Trfase"/>
</dbReference>
<sequence>MLLPDPGYTDYLAGVKLADAIPVPLVLNSPDYLPEWDKVAQSVLDNTKLIYFNLSK</sequence>
<dbReference type="SUPFAM" id="SSF53383">
    <property type="entry name" value="PLP-dependent transferases"/>
    <property type="match status" value="1"/>
</dbReference>
<organism evidence="1 2">
    <name type="scientific">Staphylococcus gallinarum</name>
    <dbReference type="NCBI Taxonomy" id="1293"/>
    <lineage>
        <taxon>Bacteria</taxon>
        <taxon>Bacillati</taxon>
        <taxon>Bacillota</taxon>
        <taxon>Bacilli</taxon>
        <taxon>Bacillales</taxon>
        <taxon>Staphylococcaceae</taxon>
        <taxon>Staphylococcus</taxon>
    </lineage>
</organism>
<protein>
    <submittedName>
        <fullName evidence="1">N-succinyldiaminopimelate aminotransferase</fullName>
        <ecNumber evidence="1">2.6.1.17</ecNumber>
    </submittedName>
</protein>
<dbReference type="Gene3D" id="3.40.640.10">
    <property type="entry name" value="Type I PLP-dependent aspartate aminotransferase-like (Major domain)"/>
    <property type="match status" value="1"/>
</dbReference>
<dbReference type="GO" id="GO:0009016">
    <property type="term" value="F:succinyldiaminopimelate transaminase activity"/>
    <property type="evidence" value="ECO:0007669"/>
    <property type="project" value="UniProtKB-EC"/>
</dbReference>
<gene>
    <name evidence="1" type="ORF">NCTC12195_04585</name>
</gene>
<evidence type="ECO:0000313" key="1">
    <source>
        <dbReference type="EMBL" id="SUM35057.1"/>
    </source>
</evidence>
<reference evidence="1 2" key="1">
    <citation type="submission" date="2018-06" db="EMBL/GenBank/DDBJ databases">
        <authorList>
            <consortium name="Pathogen Informatics"/>
            <person name="Doyle S."/>
        </authorList>
    </citation>
    <scope>NUCLEOTIDE SEQUENCE [LARGE SCALE GENOMIC DNA]</scope>
    <source>
        <strain evidence="1 2">NCTC12195</strain>
    </source>
</reference>
<accession>A0A380FLI0</accession>
<proteinExistence type="predicted"/>